<accession>A0A4C1ZCY0</accession>
<dbReference type="EMBL" id="BGZK01001711">
    <property type="protein sequence ID" value="GBP85003.1"/>
    <property type="molecule type" value="Genomic_DNA"/>
</dbReference>
<feature type="region of interest" description="Disordered" evidence="1">
    <location>
        <begin position="1"/>
        <end position="25"/>
    </location>
</feature>
<organism evidence="2 3">
    <name type="scientific">Eumeta variegata</name>
    <name type="common">Bagworm moth</name>
    <name type="synonym">Eumeta japonica</name>
    <dbReference type="NCBI Taxonomy" id="151549"/>
    <lineage>
        <taxon>Eukaryota</taxon>
        <taxon>Metazoa</taxon>
        <taxon>Ecdysozoa</taxon>
        <taxon>Arthropoda</taxon>
        <taxon>Hexapoda</taxon>
        <taxon>Insecta</taxon>
        <taxon>Pterygota</taxon>
        <taxon>Neoptera</taxon>
        <taxon>Endopterygota</taxon>
        <taxon>Lepidoptera</taxon>
        <taxon>Glossata</taxon>
        <taxon>Ditrysia</taxon>
        <taxon>Tineoidea</taxon>
        <taxon>Psychidae</taxon>
        <taxon>Oiketicinae</taxon>
        <taxon>Eumeta</taxon>
    </lineage>
</organism>
<dbReference type="AlphaFoldDB" id="A0A4C1ZCY0"/>
<evidence type="ECO:0000313" key="2">
    <source>
        <dbReference type="EMBL" id="GBP85003.1"/>
    </source>
</evidence>
<comment type="caution">
    <text evidence="2">The sequence shown here is derived from an EMBL/GenBank/DDBJ whole genome shotgun (WGS) entry which is preliminary data.</text>
</comment>
<evidence type="ECO:0000313" key="3">
    <source>
        <dbReference type="Proteomes" id="UP000299102"/>
    </source>
</evidence>
<dbReference type="Proteomes" id="UP000299102">
    <property type="component" value="Unassembled WGS sequence"/>
</dbReference>
<gene>
    <name evidence="2" type="ORF">EVAR_64332_1</name>
</gene>
<protein>
    <submittedName>
        <fullName evidence="2">Uncharacterized protein</fullName>
    </submittedName>
</protein>
<keyword evidence="3" id="KW-1185">Reference proteome</keyword>
<reference evidence="2 3" key="1">
    <citation type="journal article" date="2019" name="Commun. Biol.">
        <title>The bagworm genome reveals a unique fibroin gene that provides high tensile strength.</title>
        <authorList>
            <person name="Kono N."/>
            <person name="Nakamura H."/>
            <person name="Ohtoshi R."/>
            <person name="Tomita M."/>
            <person name="Numata K."/>
            <person name="Arakawa K."/>
        </authorList>
    </citation>
    <scope>NUCLEOTIDE SEQUENCE [LARGE SCALE GENOMIC DNA]</scope>
</reference>
<sequence>MTHCHVAPEPSAHASRGAEQAIERHDRSKHLACEASISILLHRLMEWKRDVESERVLRENDCSHEDSGRCPALSAGLSHVRPLFTGIEITF</sequence>
<evidence type="ECO:0000256" key="1">
    <source>
        <dbReference type="SAM" id="MobiDB-lite"/>
    </source>
</evidence>
<proteinExistence type="predicted"/>
<name>A0A4C1ZCY0_EUMVA</name>